<dbReference type="Gene3D" id="3.30.1370.10">
    <property type="entry name" value="K Homology domain, type 1"/>
    <property type="match status" value="1"/>
</dbReference>
<dbReference type="Gene3D" id="3.30.310.210">
    <property type="match status" value="1"/>
</dbReference>
<evidence type="ECO:0000313" key="6">
    <source>
        <dbReference type="Proteomes" id="UP001443914"/>
    </source>
</evidence>
<dbReference type="InterPro" id="IPR036612">
    <property type="entry name" value="KH_dom_type_1_sf"/>
</dbReference>
<feature type="compositionally biased region" description="Polar residues" evidence="3">
    <location>
        <begin position="22"/>
        <end position="39"/>
    </location>
</feature>
<organism evidence="5 6">
    <name type="scientific">Saponaria officinalis</name>
    <name type="common">Common soapwort</name>
    <name type="synonym">Lychnis saponaria</name>
    <dbReference type="NCBI Taxonomy" id="3572"/>
    <lineage>
        <taxon>Eukaryota</taxon>
        <taxon>Viridiplantae</taxon>
        <taxon>Streptophyta</taxon>
        <taxon>Embryophyta</taxon>
        <taxon>Tracheophyta</taxon>
        <taxon>Spermatophyta</taxon>
        <taxon>Magnoliopsida</taxon>
        <taxon>eudicotyledons</taxon>
        <taxon>Gunneridae</taxon>
        <taxon>Pentapetalae</taxon>
        <taxon>Caryophyllales</taxon>
        <taxon>Caryophyllaceae</taxon>
        <taxon>Caryophylleae</taxon>
        <taxon>Saponaria</taxon>
    </lineage>
</organism>
<gene>
    <name evidence="5" type="ORF">RND81_10G176500</name>
</gene>
<comment type="caution">
    <text evidence="5">The sequence shown here is derived from an EMBL/GenBank/DDBJ whole genome shotgun (WGS) entry which is preliminary data.</text>
</comment>
<evidence type="ECO:0000259" key="4">
    <source>
        <dbReference type="SMART" id="SM00322"/>
    </source>
</evidence>
<dbReference type="InterPro" id="IPR004088">
    <property type="entry name" value="KH_dom_type_1"/>
</dbReference>
<feature type="domain" description="K Homology" evidence="4">
    <location>
        <begin position="314"/>
        <end position="384"/>
    </location>
</feature>
<evidence type="ECO:0000256" key="2">
    <source>
        <dbReference type="PROSITE-ProRule" id="PRU00117"/>
    </source>
</evidence>
<dbReference type="Proteomes" id="UP001443914">
    <property type="component" value="Unassembled WGS sequence"/>
</dbReference>
<dbReference type="CDD" id="cd22461">
    <property type="entry name" value="KH-I_PEPPER_like_rpt3"/>
    <property type="match status" value="1"/>
</dbReference>
<feature type="domain" description="K Homology" evidence="4">
    <location>
        <begin position="138"/>
        <end position="213"/>
    </location>
</feature>
<dbReference type="EMBL" id="JBDFQZ010000010">
    <property type="protein sequence ID" value="KAK9683940.1"/>
    <property type="molecule type" value="Genomic_DNA"/>
</dbReference>
<dbReference type="CDD" id="cd22459">
    <property type="entry name" value="KH-I_PEPPER_rpt1_like"/>
    <property type="match status" value="1"/>
</dbReference>
<dbReference type="AlphaFoldDB" id="A0AAW1I399"/>
<accession>A0AAW1I399</accession>
<dbReference type="Pfam" id="PF00013">
    <property type="entry name" value="KH_1"/>
    <property type="match status" value="3"/>
</dbReference>
<feature type="region of interest" description="Disordered" evidence="3">
    <location>
        <begin position="1"/>
        <end position="44"/>
    </location>
</feature>
<reference evidence="5" key="1">
    <citation type="submission" date="2024-03" db="EMBL/GenBank/DDBJ databases">
        <title>WGS assembly of Saponaria officinalis var. Norfolk2.</title>
        <authorList>
            <person name="Jenkins J."/>
            <person name="Shu S."/>
            <person name="Grimwood J."/>
            <person name="Barry K."/>
            <person name="Goodstein D."/>
            <person name="Schmutz J."/>
            <person name="Leebens-Mack J."/>
            <person name="Osbourn A."/>
        </authorList>
    </citation>
    <scope>NUCLEOTIDE SEQUENCE [LARGE SCALE GENOMIC DNA]</scope>
    <source>
        <strain evidence="5">JIC</strain>
    </source>
</reference>
<sequence length="441" mass="46829">MADAAETTANPPQPPQQTPENDAQTAPDSDVAATTTTSPKWPGWPGDNVFRLIVPVVKVGGIIGRKGELIRKLCDDTRARVRVLDAPAGTPDRVVLVSGKEEPDASLSPAMDAVIKLFKRVVGLGDGDDTGSAPDAAAFCSLRLLVASTQAINLIGKQGSTIKTIQEGSGAVVRILPEGELPSYATSDERIIEIHGEAFKVQKGLELVLGHLRKFLHDHSVVAVFEKTYNDTISQDRPADAWADKTPNLTSTTLSQTLTGGDISLPYKREYYFDREPDLETKLTRSAVSLYGSDPAIGSLHSAGLTRSAAPIVTQITQTMQVPLSYAEDIIGVAGTNIAHIRRSSGAALTVQESHGRGDEITVEIKGTALQVQTAQQLIQESINGHRSLIGSSLYGKSELGLGSAYSQLSDSTYSSYVSRGLGEGYSSSGLGGGYSSSYRF</sequence>
<dbReference type="GO" id="GO:0003723">
    <property type="term" value="F:RNA binding"/>
    <property type="evidence" value="ECO:0007669"/>
    <property type="project" value="UniProtKB-UniRule"/>
</dbReference>
<evidence type="ECO:0000256" key="1">
    <source>
        <dbReference type="ARBA" id="ARBA00022737"/>
    </source>
</evidence>
<keyword evidence="1" id="KW-0677">Repeat</keyword>
<name>A0AAW1I399_SAPOF</name>
<proteinExistence type="predicted"/>
<dbReference type="SMART" id="SM00322">
    <property type="entry name" value="KH"/>
    <property type="match status" value="3"/>
</dbReference>
<feature type="compositionally biased region" description="Low complexity" evidence="3">
    <location>
        <begin position="1"/>
        <end position="10"/>
    </location>
</feature>
<protein>
    <recommendedName>
        <fullName evidence="4">K Homology domain-containing protein</fullName>
    </recommendedName>
</protein>
<dbReference type="InterPro" id="IPR004087">
    <property type="entry name" value="KH_dom"/>
</dbReference>
<keyword evidence="2" id="KW-0694">RNA-binding</keyword>
<keyword evidence="6" id="KW-1185">Reference proteome</keyword>
<evidence type="ECO:0000256" key="3">
    <source>
        <dbReference type="SAM" id="MobiDB-lite"/>
    </source>
</evidence>
<feature type="domain" description="K Homology" evidence="4">
    <location>
        <begin position="46"/>
        <end position="119"/>
    </location>
</feature>
<dbReference type="PROSITE" id="PS50084">
    <property type="entry name" value="KH_TYPE_1"/>
    <property type="match status" value="3"/>
</dbReference>
<dbReference type="CDD" id="cd22460">
    <property type="entry name" value="KH-I_PEPPER_rpt2_like"/>
    <property type="match status" value="1"/>
</dbReference>
<evidence type="ECO:0000313" key="5">
    <source>
        <dbReference type="EMBL" id="KAK9683940.1"/>
    </source>
</evidence>
<dbReference type="SUPFAM" id="SSF54791">
    <property type="entry name" value="Eukaryotic type KH-domain (KH-domain type I)"/>
    <property type="match status" value="3"/>
</dbReference>
<dbReference type="PANTHER" id="PTHR10288">
    <property type="entry name" value="KH DOMAIN CONTAINING RNA BINDING PROTEIN"/>
    <property type="match status" value="1"/>
</dbReference>